<dbReference type="Gene3D" id="1.25.40.340">
    <property type="match status" value="1"/>
</dbReference>
<dbReference type="InterPro" id="IPR004007">
    <property type="entry name" value="DhaL_dom"/>
</dbReference>
<feature type="non-terminal residue" evidence="2">
    <location>
        <position position="1"/>
    </location>
</feature>
<name>A0ABQ7PPE1_PLUXY</name>
<sequence>AKTIDRGTWLKALESAMEAITKYGGAEPGDRTMLDTLHAVAIAFKENISADWITLVQKVKSAAQDGAVSTASMVA</sequence>
<proteinExistence type="predicted"/>
<dbReference type="EMBL" id="JAHIBW010000119">
    <property type="protein sequence ID" value="KAG7294853.1"/>
    <property type="molecule type" value="Genomic_DNA"/>
</dbReference>
<comment type="caution">
    <text evidence="2">The sequence shown here is derived from an EMBL/GenBank/DDBJ whole genome shotgun (WGS) entry which is preliminary data.</text>
</comment>
<gene>
    <name evidence="2" type="ORF">JYU34_022768</name>
</gene>
<keyword evidence="3" id="KW-1185">Reference proteome</keyword>
<evidence type="ECO:0000313" key="2">
    <source>
        <dbReference type="EMBL" id="KAG7294853.1"/>
    </source>
</evidence>
<accession>A0ABQ7PPE1</accession>
<dbReference type="PROSITE" id="PS51480">
    <property type="entry name" value="DHAL"/>
    <property type="match status" value="1"/>
</dbReference>
<feature type="non-terminal residue" evidence="2">
    <location>
        <position position="75"/>
    </location>
</feature>
<organism evidence="2 3">
    <name type="scientific">Plutella xylostella</name>
    <name type="common">Diamondback moth</name>
    <name type="synonym">Plutella maculipennis</name>
    <dbReference type="NCBI Taxonomy" id="51655"/>
    <lineage>
        <taxon>Eukaryota</taxon>
        <taxon>Metazoa</taxon>
        <taxon>Ecdysozoa</taxon>
        <taxon>Arthropoda</taxon>
        <taxon>Hexapoda</taxon>
        <taxon>Insecta</taxon>
        <taxon>Pterygota</taxon>
        <taxon>Neoptera</taxon>
        <taxon>Endopterygota</taxon>
        <taxon>Lepidoptera</taxon>
        <taxon>Glossata</taxon>
        <taxon>Ditrysia</taxon>
        <taxon>Yponomeutoidea</taxon>
        <taxon>Plutellidae</taxon>
        <taxon>Plutella</taxon>
    </lineage>
</organism>
<reference evidence="2 3" key="1">
    <citation type="submission" date="2021-06" db="EMBL/GenBank/DDBJ databases">
        <title>A haploid diamondback moth (Plutella xylostella L.) genome assembly resolves 31 chromosomes and identifies a diamide resistance mutation.</title>
        <authorList>
            <person name="Ward C.M."/>
            <person name="Perry K.D."/>
            <person name="Baker G."/>
            <person name="Powis K."/>
            <person name="Heckel D.G."/>
            <person name="Baxter S.W."/>
        </authorList>
    </citation>
    <scope>NUCLEOTIDE SEQUENCE [LARGE SCALE GENOMIC DNA]</scope>
    <source>
        <strain evidence="2 3">LV</strain>
        <tissue evidence="2">Single pupa</tissue>
    </source>
</reference>
<dbReference type="Pfam" id="PF02734">
    <property type="entry name" value="Dak2"/>
    <property type="match status" value="1"/>
</dbReference>
<evidence type="ECO:0000259" key="1">
    <source>
        <dbReference type="PROSITE" id="PS51480"/>
    </source>
</evidence>
<dbReference type="Proteomes" id="UP000823941">
    <property type="component" value="Unassembled WGS sequence"/>
</dbReference>
<protein>
    <recommendedName>
        <fullName evidence="1">DhaL domain-containing protein</fullName>
    </recommendedName>
</protein>
<evidence type="ECO:0000313" key="3">
    <source>
        <dbReference type="Proteomes" id="UP000823941"/>
    </source>
</evidence>
<feature type="domain" description="DhaL" evidence="1">
    <location>
        <begin position="1"/>
        <end position="75"/>
    </location>
</feature>
<dbReference type="InterPro" id="IPR036117">
    <property type="entry name" value="DhaL_dom_sf"/>
</dbReference>
<dbReference type="SUPFAM" id="SSF101473">
    <property type="entry name" value="DhaL-like"/>
    <property type="match status" value="1"/>
</dbReference>